<feature type="transmembrane region" description="Helical" evidence="1">
    <location>
        <begin position="967"/>
        <end position="985"/>
    </location>
</feature>
<dbReference type="InterPro" id="IPR001036">
    <property type="entry name" value="Acrflvin-R"/>
</dbReference>
<proteinExistence type="predicted"/>
<dbReference type="Pfam" id="PF00873">
    <property type="entry name" value="ACR_tran"/>
    <property type="match status" value="1"/>
</dbReference>
<dbReference type="InterPro" id="IPR027463">
    <property type="entry name" value="AcrB_DN_DC_subdom"/>
</dbReference>
<dbReference type="PANTHER" id="PTHR32063">
    <property type="match status" value="1"/>
</dbReference>
<dbReference type="PRINTS" id="PR00702">
    <property type="entry name" value="ACRIFLAVINRP"/>
</dbReference>
<protein>
    <submittedName>
        <fullName evidence="2">Efflux RND transporter permease subunit</fullName>
    </submittedName>
</protein>
<evidence type="ECO:0000313" key="2">
    <source>
        <dbReference type="EMBL" id="QQO08514.1"/>
    </source>
</evidence>
<dbReference type="EMBL" id="CP067089">
    <property type="protein sequence ID" value="QQO08514.1"/>
    <property type="molecule type" value="Genomic_DNA"/>
</dbReference>
<feature type="transmembrane region" description="Helical" evidence="1">
    <location>
        <begin position="340"/>
        <end position="358"/>
    </location>
</feature>
<dbReference type="Gene3D" id="3.30.70.1430">
    <property type="entry name" value="Multidrug efflux transporter AcrB pore domain"/>
    <property type="match status" value="2"/>
</dbReference>
<feature type="transmembrane region" description="Helical" evidence="1">
    <location>
        <begin position="436"/>
        <end position="456"/>
    </location>
</feature>
<dbReference type="GO" id="GO:0005886">
    <property type="term" value="C:plasma membrane"/>
    <property type="evidence" value="ECO:0007669"/>
    <property type="project" value="TreeGrafter"/>
</dbReference>
<dbReference type="SUPFAM" id="SSF82866">
    <property type="entry name" value="Multidrug efflux transporter AcrB transmembrane domain"/>
    <property type="match status" value="2"/>
</dbReference>
<feature type="transmembrane region" description="Helical" evidence="1">
    <location>
        <begin position="991"/>
        <end position="1017"/>
    </location>
</feature>
<dbReference type="Gene3D" id="3.30.70.1440">
    <property type="entry name" value="Multidrug efflux transporter AcrB pore domain"/>
    <property type="match status" value="1"/>
</dbReference>
<evidence type="ECO:0000313" key="3">
    <source>
        <dbReference type="Proteomes" id="UP000595917"/>
    </source>
</evidence>
<feature type="transmembrane region" description="Helical" evidence="1">
    <location>
        <begin position="365"/>
        <end position="385"/>
    </location>
</feature>
<organism evidence="2 3">
    <name type="scientific">Breznakiella homolactica</name>
    <dbReference type="NCBI Taxonomy" id="2798577"/>
    <lineage>
        <taxon>Bacteria</taxon>
        <taxon>Pseudomonadati</taxon>
        <taxon>Spirochaetota</taxon>
        <taxon>Spirochaetia</taxon>
        <taxon>Spirochaetales</taxon>
        <taxon>Breznakiellaceae</taxon>
        <taxon>Breznakiella</taxon>
    </lineage>
</organism>
<dbReference type="Gene3D" id="3.30.2090.10">
    <property type="entry name" value="Multidrug efflux transporter AcrB TolC docking domain, DN and DC subdomains"/>
    <property type="match status" value="2"/>
</dbReference>
<feature type="transmembrane region" description="Helical" evidence="1">
    <location>
        <begin position="12"/>
        <end position="32"/>
    </location>
</feature>
<feature type="transmembrane region" description="Helical" evidence="1">
    <location>
        <begin position="914"/>
        <end position="934"/>
    </location>
</feature>
<dbReference type="SUPFAM" id="SSF82693">
    <property type="entry name" value="Multidrug efflux transporter AcrB pore domain, PN1, PN2, PC1 and PC2 subdomains"/>
    <property type="match status" value="3"/>
</dbReference>
<dbReference type="Gene3D" id="3.30.70.1320">
    <property type="entry name" value="Multidrug efflux transporter AcrB pore domain like"/>
    <property type="match status" value="1"/>
</dbReference>
<keyword evidence="3" id="KW-1185">Reference proteome</keyword>
<gene>
    <name evidence="2" type="ORF">JFL75_16490</name>
</gene>
<dbReference type="AlphaFoldDB" id="A0A7T7XLB8"/>
<evidence type="ECO:0000256" key="1">
    <source>
        <dbReference type="SAM" id="Phobius"/>
    </source>
</evidence>
<keyword evidence="1" id="KW-1133">Transmembrane helix</keyword>
<feature type="transmembrane region" description="Helical" evidence="1">
    <location>
        <begin position="391"/>
        <end position="416"/>
    </location>
</feature>
<feature type="transmembrane region" description="Helical" evidence="1">
    <location>
        <begin position="861"/>
        <end position="880"/>
    </location>
</feature>
<reference evidence="2" key="1">
    <citation type="submission" date="2021-01" db="EMBL/GenBank/DDBJ databases">
        <title>Description of Breznakiella homolactica.</title>
        <authorList>
            <person name="Song Y."/>
            <person name="Brune A."/>
        </authorList>
    </citation>
    <scope>NUCLEOTIDE SEQUENCE</scope>
    <source>
        <strain evidence="2">RmG30</strain>
    </source>
</reference>
<keyword evidence="1" id="KW-0812">Transmembrane</keyword>
<feature type="transmembrane region" description="Helical" evidence="1">
    <location>
        <begin position="532"/>
        <end position="552"/>
    </location>
</feature>
<keyword evidence="1" id="KW-0472">Membrane</keyword>
<feature type="transmembrane region" description="Helical" evidence="1">
    <location>
        <begin position="468"/>
        <end position="491"/>
    </location>
</feature>
<dbReference type="SUPFAM" id="SSF82714">
    <property type="entry name" value="Multidrug efflux transporter AcrB TolC docking domain, DN and DC subdomains"/>
    <property type="match status" value="2"/>
</dbReference>
<dbReference type="Gene3D" id="1.20.1640.10">
    <property type="entry name" value="Multidrug efflux transporter AcrB transmembrane domain"/>
    <property type="match status" value="2"/>
</dbReference>
<sequence length="1028" mass="111379">MNIIDISIKRPITILMVMLALVVFGIMAYMSMPVSLLPDTKVPIVTIQTIYPGASPQVIEEQVSKKIEDQVFSIGELDSVTSYSLDSLSLITVTFKDGKDENMALQEVKDKIDAIMNQLPSDIEKPSISKVDIATSSPIMNIILEGNMDSTELFTLGSTVIQDQLAQVPGVGNIRVFGGVEREIRVELDRGAVFERYLPVERVAGILGAANLELPSGNITIDDQDIPVRFKGELASLEAIGDLDIPTGAGTFKLRQLGSIEDTHVNARERVIFRDKETGTRKEGALLLQVMKNPTANTVAVVDGVMKRIPRIEDDMGGNISLKVIREDAGFIRDSVNDTLSNLILGIILTGLVLLVFLHDLRSTLILSLAMPLSIISTFLVMQAMNISVNVLSLMGLSCAVGTLVANSVVVLENIFRYKAMGHSKVEAASKGTREVMMAVLASTLTNVAVFVPLGGMAGAMGQILSHFAYTVVISTIFSIVVSFTVTPLLASKLLPEQLKEPGKIGRTLDRFFKWLETMYRKSLTVILKRKWRSALVGAAVVVAFMLSLMGFTKIPMELIPQSDGGKIQVSVELPLGSSLDTTAAVLKEIEDRLVQYDEVETLLTSLGLMGSMDIDVSVAMMQLSLVPKTQRRLSNLDLAAKMTRTLSDIPGAIIRVTAPSEMVIAQGAPIDLYLQGADNQVLQDLGTAIKTRIDGVPGIMSTGINTKAGKNELVFEPNRKQISQDGLTVQSIAVSLRAAIDGLVATTYREGGEEFDIRVKMKDSALMDIEDLRNIPISSARGVYPLSRYADVHFESGYNKIMRSDKLRTVEITAEMLPGYTQGPVMADVLKAVNEIELPAGYSITQAGLSDAMEESNHSMVMVFLTAILLVYMLLSAVLENLAQPLFILLTIPLSIIGVVAACLITATNLNNIAMIGIVMLVGIVVNNAILILDYYNQLKKEGLGVVEALVQACPVKLKAILMSNIAIILGMVPMALGIGASLAEMRQPMGVIVIGGIISSTILTLWFIPAIEYLVSRRSRLEGRNK</sequence>
<feature type="transmembrane region" description="Helical" evidence="1">
    <location>
        <begin position="887"/>
        <end position="908"/>
    </location>
</feature>
<dbReference type="Proteomes" id="UP000595917">
    <property type="component" value="Chromosome"/>
</dbReference>
<dbReference type="GO" id="GO:0042910">
    <property type="term" value="F:xenobiotic transmembrane transporter activity"/>
    <property type="evidence" value="ECO:0007669"/>
    <property type="project" value="TreeGrafter"/>
</dbReference>
<dbReference type="KEGG" id="bhc:JFL75_16490"/>
<accession>A0A7T7XLB8</accession>
<dbReference type="PANTHER" id="PTHR32063:SF0">
    <property type="entry name" value="SWARMING MOTILITY PROTEIN SWRC"/>
    <property type="match status" value="1"/>
</dbReference>
<dbReference type="RefSeq" id="WP_215625820.1">
    <property type="nucleotide sequence ID" value="NZ_CP067089.2"/>
</dbReference>
<name>A0A7T7XLB8_9SPIR</name>